<keyword evidence="3" id="KW-0964">Secreted</keyword>
<evidence type="ECO:0000256" key="2">
    <source>
        <dbReference type="ARBA" id="ARBA00004613"/>
    </source>
</evidence>
<accession>A0AAQ3K5M9</accession>
<feature type="compositionally biased region" description="Low complexity" evidence="6">
    <location>
        <begin position="19"/>
        <end position="31"/>
    </location>
</feature>
<feature type="region of interest" description="Disordered" evidence="6">
    <location>
        <begin position="1"/>
        <end position="31"/>
    </location>
</feature>
<dbReference type="Pfam" id="PF04862">
    <property type="entry name" value="DUF642"/>
    <property type="match status" value="1"/>
</dbReference>
<feature type="domain" description="DUF642" evidence="7">
    <location>
        <begin position="11"/>
        <end position="172"/>
    </location>
</feature>
<evidence type="ECO:0000256" key="6">
    <source>
        <dbReference type="SAM" id="MobiDB-lite"/>
    </source>
</evidence>
<dbReference type="PANTHER" id="PTHR31265:SF28">
    <property type="entry name" value="EMB|CAB87702.1"/>
    <property type="match status" value="1"/>
</dbReference>
<gene>
    <name evidence="8" type="ORF">Cni_G11201</name>
</gene>
<keyword evidence="9" id="KW-1185">Reference proteome</keyword>
<dbReference type="Proteomes" id="UP001327560">
    <property type="component" value="Chromosome 3"/>
</dbReference>
<evidence type="ECO:0000259" key="7">
    <source>
        <dbReference type="Pfam" id="PF04862"/>
    </source>
</evidence>
<protein>
    <recommendedName>
        <fullName evidence="7">DUF642 domain-containing protein</fullName>
    </recommendedName>
</protein>
<proteinExistence type="predicted"/>
<evidence type="ECO:0000313" key="8">
    <source>
        <dbReference type="EMBL" id="WOL02482.1"/>
    </source>
</evidence>
<keyword evidence="5" id="KW-0325">Glycoprotein</keyword>
<dbReference type="GO" id="GO:0005576">
    <property type="term" value="C:extracellular region"/>
    <property type="evidence" value="ECO:0007669"/>
    <property type="project" value="UniProtKB-SubCell"/>
</dbReference>
<evidence type="ECO:0000313" key="9">
    <source>
        <dbReference type="Proteomes" id="UP001327560"/>
    </source>
</evidence>
<evidence type="ECO:0000256" key="3">
    <source>
        <dbReference type="ARBA" id="ARBA00022525"/>
    </source>
</evidence>
<dbReference type="PANTHER" id="PTHR31265">
    <property type="entry name" value="OS02G0527500 PROTEIN-RELATED"/>
    <property type="match status" value="1"/>
</dbReference>
<name>A0AAQ3K5M9_9LILI</name>
<evidence type="ECO:0000256" key="1">
    <source>
        <dbReference type="ARBA" id="ARBA00004196"/>
    </source>
</evidence>
<evidence type="ECO:0000256" key="5">
    <source>
        <dbReference type="ARBA" id="ARBA00023180"/>
    </source>
</evidence>
<dbReference type="InterPro" id="IPR006946">
    <property type="entry name" value="DGR2-like_dom"/>
</dbReference>
<dbReference type="AlphaFoldDB" id="A0AAQ3K5M9"/>
<evidence type="ECO:0000256" key="4">
    <source>
        <dbReference type="ARBA" id="ARBA00022729"/>
    </source>
</evidence>
<keyword evidence="4" id="KW-0732">Signal</keyword>
<dbReference type="InterPro" id="IPR052437">
    <property type="entry name" value="Pectin_Meth_Modulator"/>
</dbReference>
<sequence>MYSSATPKTALLQNGGFESPPSNIKLNSSNPLSKNNTMPGWSFNGTVYYVSAGPNLSLPDNGHAVQLGVNGTISQTFKLTSMASQYILMFSLAPISKNCTALTALKVSLQSEEITVFVFEGKYGRRSWETHACDLGSWGGEGDHLVLELQSQVMENDPKVLCGPVVDTVILKRFDGTNGYGM</sequence>
<reference evidence="8 9" key="1">
    <citation type="submission" date="2023-10" db="EMBL/GenBank/DDBJ databases">
        <title>Chromosome-scale genome assembly provides insights into flower coloration mechanisms of Canna indica.</title>
        <authorList>
            <person name="Li C."/>
        </authorList>
    </citation>
    <scope>NUCLEOTIDE SEQUENCE [LARGE SCALE GENOMIC DNA]</scope>
    <source>
        <tissue evidence="8">Flower</tissue>
    </source>
</reference>
<dbReference type="EMBL" id="CP136892">
    <property type="protein sequence ID" value="WOL02482.1"/>
    <property type="molecule type" value="Genomic_DNA"/>
</dbReference>
<comment type="subcellular location">
    <subcellularLocation>
        <location evidence="1">Cell envelope</location>
    </subcellularLocation>
    <subcellularLocation>
        <location evidence="2">Secreted</location>
    </subcellularLocation>
</comment>
<organism evidence="8 9">
    <name type="scientific">Canna indica</name>
    <name type="common">Indian-shot</name>
    <dbReference type="NCBI Taxonomy" id="4628"/>
    <lineage>
        <taxon>Eukaryota</taxon>
        <taxon>Viridiplantae</taxon>
        <taxon>Streptophyta</taxon>
        <taxon>Embryophyta</taxon>
        <taxon>Tracheophyta</taxon>
        <taxon>Spermatophyta</taxon>
        <taxon>Magnoliopsida</taxon>
        <taxon>Liliopsida</taxon>
        <taxon>Zingiberales</taxon>
        <taxon>Cannaceae</taxon>
        <taxon>Canna</taxon>
    </lineage>
</organism>